<feature type="domain" description="SLH" evidence="3">
    <location>
        <begin position="23"/>
        <end position="86"/>
    </location>
</feature>
<feature type="domain" description="SLH" evidence="3">
    <location>
        <begin position="157"/>
        <end position="224"/>
    </location>
</feature>
<protein>
    <submittedName>
        <fullName evidence="4">S-layer protein</fullName>
    </submittedName>
</protein>
<dbReference type="AlphaFoldDB" id="A0A1W5ZSJ1"/>
<dbReference type="SMART" id="SM00047">
    <property type="entry name" value="LYZ2"/>
    <property type="match status" value="1"/>
</dbReference>
<gene>
    <name evidence="4" type="ORF">HM131_04995</name>
</gene>
<evidence type="ECO:0000313" key="4">
    <source>
        <dbReference type="EMBL" id="ARI76231.1"/>
    </source>
</evidence>
<feature type="signal peptide" evidence="2">
    <location>
        <begin position="1"/>
        <end position="23"/>
    </location>
</feature>
<name>A0A1W5ZSJ1_9BACI</name>
<dbReference type="STRING" id="402384.HM131_04995"/>
<dbReference type="Proteomes" id="UP000192527">
    <property type="component" value="Chromosome"/>
</dbReference>
<feature type="chain" id="PRO_5013320698" evidence="2">
    <location>
        <begin position="24"/>
        <end position="646"/>
    </location>
</feature>
<dbReference type="PANTHER" id="PTHR43308">
    <property type="entry name" value="OUTER MEMBRANE PROTEIN ALPHA-RELATED"/>
    <property type="match status" value="1"/>
</dbReference>
<organism evidence="4 5">
    <name type="scientific">Halobacillus mangrovi</name>
    <dbReference type="NCBI Taxonomy" id="402384"/>
    <lineage>
        <taxon>Bacteria</taxon>
        <taxon>Bacillati</taxon>
        <taxon>Bacillota</taxon>
        <taxon>Bacilli</taxon>
        <taxon>Bacillales</taxon>
        <taxon>Bacillaceae</taxon>
        <taxon>Halobacillus</taxon>
    </lineage>
</organism>
<dbReference type="Gene3D" id="1.10.530.10">
    <property type="match status" value="1"/>
</dbReference>
<dbReference type="Pfam" id="PF01832">
    <property type="entry name" value="Glucosaminidase"/>
    <property type="match status" value="1"/>
</dbReference>
<proteinExistence type="predicted"/>
<dbReference type="OrthoDB" id="9816557at2"/>
<dbReference type="Pfam" id="PF00395">
    <property type="entry name" value="SLH"/>
    <property type="match status" value="2"/>
</dbReference>
<dbReference type="InterPro" id="IPR051465">
    <property type="entry name" value="Cell_Envelope_Struct_Comp"/>
</dbReference>
<feature type="domain" description="SLH" evidence="3">
    <location>
        <begin position="93"/>
        <end position="156"/>
    </location>
</feature>
<reference evidence="4 5" key="1">
    <citation type="submission" date="2017-04" db="EMBL/GenBank/DDBJ databases">
        <title>The whole genome sequencing and assembly of Halobacillus mangrovi strain.</title>
        <authorList>
            <person name="Lee S.-J."/>
            <person name="Park M.-K."/>
            <person name="Kim J.-Y."/>
            <person name="Lee Y.-J."/>
            <person name="Yi H."/>
            <person name="Bahn Y.-S."/>
            <person name="Kim J.F."/>
            <person name="Lee D.-W."/>
        </authorList>
    </citation>
    <scope>NUCLEOTIDE SEQUENCE [LARGE SCALE GENOMIC DNA]</scope>
    <source>
        <strain evidence="4 5">KTB 131</strain>
    </source>
</reference>
<keyword evidence="1 2" id="KW-0732">Signal</keyword>
<dbReference type="InterPro" id="IPR002901">
    <property type="entry name" value="MGlyc_endo_b_GlcNAc-like_dom"/>
</dbReference>
<dbReference type="KEGG" id="hmn:HM131_04995"/>
<dbReference type="GO" id="GO:0004040">
    <property type="term" value="F:amidase activity"/>
    <property type="evidence" value="ECO:0007669"/>
    <property type="project" value="InterPro"/>
</dbReference>
<dbReference type="PANTHER" id="PTHR43308:SF5">
    <property type="entry name" value="S-LAYER PROTEIN _ PEPTIDOGLYCAN ENDO-BETA-N-ACETYLGLUCOSAMINIDASE"/>
    <property type="match status" value="1"/>
</dbReference>
<keyword evidence="5" id="KW-1185">Reference proteome</keyword>
<sequence length="646" mass="72297">MKRLLLIGVVFAFLFSLLTPAVAKAEATDDITGHFFEQEMRELIDAGILKGYGDDTYLPEKPVNRAEFTAFLVRALDLEMKAAADYSVAQVSESPSFSDVSPEDWFYPSVITASTQSLVNGYPDGSFRPKNEITREEMAVMIMRAADLKGVVSEKDPLHFEDNDEIQDIYRESVQRLINLEILTGKVDSEGNKFFDPKASTTRGQTSGVISRLLHVIHPPVPLNYEVVTLTNDGEPDVDGKYETFEEAKSHASGNQVVMNGNNIVWIKDGMAVSNKFTNVYPSESLNNVVTYVTSGVEMKYLAATETWVKVQIADTIGYIDADTANLNPSHMVTKRSYYEARNGDLYHHVYNPITDSVSSYVYGKAPSFLSEGKKYYSWNGNTFYTTSGDQVGDAYQYFNRMPLYTKTQYTAEQLDAFIRAKRPESPLVGLGEAFKKAEDLHGTNAMYLLSHAIIESRWGESDIAKDKNNLFGINAIDANPYENAYTYESYEDGILEAAEQFIVPGYFNDENWRFNGAHLGNKSTGMNVRYASDPYWGQKISSLMYLMDQYLSSEFELAAEYGQYGLAVSKQDGTNVRSSAKVDNNDIYQLKKAGSTVQILDEVSTNGTWLKIAPKNISDRSYQDAYVYSHGGTYGTLFEPLTIAQ</sequence>
<accession>A0A1W5ZSJ1</accession>
<dbReference type="RefSeq" id="WP_085028558.1">
    <property type="nucleotide sequence ID" value="NZ_CP020772.1"/>
</dbReference>
<dbReference type="PROSITE" id="PS51272">
    <property type="entry name" value="SLH"/>
    <property type="match status" value="3"/>
</dbReference>
<evidence type="ECO:0000256" key="1">
    <source>
        <dbReference type="ARBA" id="ARBA00022729"/>
    </source>
</evidence>
<evidence type="ECO:0000313" key="5">
    <source>
        <dbReference type="Proteomes" id="UP000192527"/>
    </source>
</evidence>
<evidence type="ECO:0000259" key="3">
    <source>
        <dbReference type="PROSITE" id="PS51272"/>
    </source>
</evidence>
<dbReference type="InterPro" id="IPR001119">
    <property type="entry name" value="SLH_dom"/>
</dbReference>
<evidence type="ECO:0000256" key="2">
    <source>
        <dbReference type="SAM" id="SignalP"/>
    </source>
</evidence>
<dbReference type="EMBL" id="CP020772">
    <property type="protein sequence ID" value="ARI76231.1"/>
    <property type="molecule type" value="Genomic_DNA"/>
</dbReference>